<evidence type="ECO:0000256" key="6">
    <source>
        <dbReference type="ARBA" id="ARBA00022737"/>
    </source>
</evidence>
<protein>
    <recommendedName>
        <fullName evidence="13">Coatomer subunit beta'</fullName>
    </recommendedName>
</protein>
<evidence type="ECO:0000256" key="12">
    <source>
        <dbReference type="ARBA" id="ARBA00025536"/>
    </source>
</evidence>
<evidence type="ECO:0000256" key="3">
    <source>
        <dbReference type="ARBA" id="ARBA00022448"/>
    </source>
</evidence>
<feature type="repeat" description="WD" evidence="14">
    <location>
        <begin position="11"/>
        <end position="52"/>
    </location>
</feature>
<dbReference type="InterPro" id="IPR020472">
    <property type="entry name" value="WD40_PAC1"/>
</dbReference>
<keyword evidence="10 13" id="KW-0472">Membrane</keyword>
<dbReference type="PANTHER" id="PTHR19876:SF2">
    <property type="entry name" value="COATOMER SUBUNIT BETA"/>
    <property type="match status" value="1"/>
</dbReference>
<evidence type="ECO:0000256" key="5">
    <source>
        <dbReference type="ARBA" id="ARBA00022574"/>
    </source>
</evidence>
<evidence type="ECO:0000313" key="17">
    <source>
        <dbReference type="EMBL" id="CAE0688387.1"/>
    </source>
</evidence>
<dbReference type="GO" id="GO:0006890">
    <property type="term" value="P:retrograde vesicle-mediated transport, Golgi to endoplasmic reticulum"/>
    <property type="evidence" value="ECO:0007669"/>
    <property type="project" value="TreeGrafter"/>
</dbReference>
<accession>A0A7S3ZMY1</accession>
<dbReference type="GO" id="GO:0005198">
    <property type="term" value="F:structural molecule activity"/>
    <property type="evidence" value="ECO:0007669"/>
    <property type="project" value="UniProtKB-UniRule"/>
</dbReference>
<dbReference type="InterPro" id="IPR036322">
    <property type="entry name" value="WD40_repeat_dom_sf"/>
</dbReference>
<feature type="domain" description="COPA/B TPR" evidence="16">
    <location>
        <begin position="600"/>
        <end position="788"/>
    </location>
</feature>
<comment type="subunit">
    <text evidence="13">Oligomeric complex that consists of at least the alpha, beta, beta', gamma, delta, epsilon and zeta subunits.</text>
</comment>
<evidence type="ECO:0000256" key="11">
    <source>
        <dbReference type="ARBA" id="ARBA00023329"/>
    </source>
</evidence>
<evidence type="ECO:0000256" key="4">
    <source>
        <dbReference type="ARBA" id="ARBA00022490"/>
    </source>
</evidence>
<evidence type="ECO:0000259" key="16">
    <source>
        <dbReference type="Pfam" id="PF23953"/>
    </source>
</evidence>
<dbReference type="InterPro" id="IPR056176">
    <property type="entry name" value="TPR_COPA_B"/>
</dbReference>
<dbReference type="SMART" id="SM00320">
    <property type="entry name" value="WD40"/>
    <property type="match status" value="6"/>
</dbReference>
<name>A0A7S3ZMY1_9STRA</name>
<evidence type="ECO:0000256" key="2">
    <source>
        <dbReference type="ARBA" id="ARBA00010844"/>
    </source>
</evidence>
<evidence type="ECO:0000256" key="8">
    <source>
        <dbReference type="ARBA" id="ARBA00022927"/>
    </source>
</evidence>
<dbReference type="PROSITE" id="PS50294">
    <property type="entry name" value="WD_REPEATS_REGION"/>
    <property type="match status" value="4"/>
</dbReference>
<dbReference type="Pfam" id="PF04053">
    <property type="entry name" value="B-prop_COPA_B_2nd"/>
    <property type="match status" value="1"/>
</dbReference>
<keyword evidence="11 13" id="KW-0968">Cytoplasmic vesicle</keyword>
<dbReference type="CDD" id="cd00200">
    <property type="entry name" value="WD40"/>
    <property type="match status" value="1"/>
</dbReference>
<organism evidence="17">
    <name type="scientific">Pelagomonas calceolata</name>
    <dbReference type="NCBI Taxonomy" id="35677"/>
    <lineage>
        <taxon>Eukaryota</taxon>
        <taxon>Sar</taxon>
        <taxon>Stramenopiles</taxon>
        <taxon>Ochrophyta</taxon>
        <taxon>Pelagophyceae</taxon>
        <taxon>Pelagomonadales</taxon>
        <taxon>Pelagomonadaceae</taxon>
        <taxon>Pelagomonas</taxon>
    </lineage>
</organism>
<gene>
    <name evidence="17" type="ORF">PCAL00307_LOCUS3821</name>
</gene>
<dbReference type="InterPro" id="IPR015943">
    <property type="entry name" value="WD40/YVTN_repeat-like_dom_sf"/>
</dbReference>
<keyword evidence="8 13" id="KW-0653">Protein transport</keyword>
<dbReference type="InterPro" id="IPR016453">
    <property type="entry name" value="COPB2"/>
</dbReference>
<dbReference type="Gene3D" id="2.130.10.10">
    <property type="entry name" value="YVTN repeat-like/Quinoprotein amine dehydrogenase"/>
    <property type="match status" value="1"/>
</dbReference>
<dbReference type="InterPro" id="IPR006692">
    <property type="entry name" value="Beta-prop_COPA/B_2nd"/>
</dbReference>
<dbReference type="FunFam" id="1.25.40.470:FF:000001">
    <property type="entry name" value="Coatomer subunit beta"/>
    <property type="match status" value="1"/>
</dbReference>
<keyword evidence="7 13" id="KW-0931">ER-Golgi transport</keyword>
<dbReference type="GO" id="GO:0000139">
    <property type="term" value="C:Golgi membrane"/>
    <property type="evidence" value="ECO:0007669"/>
    <property type="project" value="UniProtKB-SubCell"/>
</dbReference>
<evidence type="ECO:0000256" key="10">
    <source>
        <dbReference type="ARBA" id="ARBA00023136"/>
    </source>
</evidence>
<feature type="repeat" description="WD" evidence="14">
    <location>
        <begin position="95"/>
        <end position="127"/>
    </location>
</feature>
<sequence length="933" mass="104030">MPLRLEIKKKLSARSDRVKCVDLHPTEPWVLSALYSGNIFLWDTETSSLLKSWEVCELPVRSCKFIARRSQFICASDDMRLRLYNYNTMEKVKDMEAHADYIRFVEIHPTLPYILSSSDDMSIKLWNWEQNWDCTSSFEGHAHYVMMCKFNPKDTNTFASASLDRTIKVWGLGAQQPHFSLEGHDRGVNCLDYYPGGDKPYLISGADDKTVKIWDYQTKACIQTLDGHSNNVCSVLFHPQLPVLVSASEDGTVRIWHAMTYRAETTLNYGLERAWSISAAKESNGLAIGYDEGTILIKLGHDAPVASLDTHTGKVVWAHNNDIQSASLKGVTSDLADGEKLDLLIKDMGSCEIFPQTVQHNCNGRFLVVCGDGEYIIYTSQALRNKAFGQALDFAWSAVGTGDFAIRESLARIKIFKNFKEHRTIKAPISSSEGLFGGACVALKGPDCVVFFDWNEGAFLCKIDVAPKVVYWNETQELLLLVCDEQAFILKYDKDKVDAAIAEDSVSPELGVPGAFEPEHEITDCVTKGQWIGDCFIFSNIAGRLNYFVGGNTMTLCHLDQQSTGPLFMLGFLPKEDRVYLMDRSRNVFSYRALLAVLQYQTAVVRHDFEAANTILPAIPESEHSSVARFLEAQGYKDVALQVSKDPDHKFDLALDLGKLDEATKLLDAAPEQDRDTTESTTKWKRLGDLALANCDLDLAERCASNAKDLAGLLLLHTAAGNRAGISALAANAVLQGKFNVAFISFFILGDVEKCFELLLDTNRIPEAALLSRTYLPSQISRAVRLWREDLRQVSDRAAAALADPVEYPNLFPDLDWALKVEEVFKCNRNKVVPATEYLTAKDDLDLDLVSLMKQTHTDNSLGEKSPIRAKFGSTQKHDTDSSVNQVLSCEATDTKTIDHDVHATPPLKCSVDDEANAILQNDFGNDDDDDDW</sequence>
<dbReference type="InterPro" id="IPR050844">
    <property type="entry name" value="Coatomer_complex_subunit"/>
</dbReference>
<dbReference type="SUPFAM" id="SSF50978">
    <property type="entry name" value="WD40 repeat-like"/>
    <property type="match status" value="1"/>
</dbReference>
<dbReference type="FunFam" id="2.130.10.10:FF:000016">
    <property type="entry name" value="Coatomer alpha subunit, putative"/>
    <property type="match status" value="1"/>
</dbReference>
<evidence type="ECO:0000256" key="13">
    <source>
        <dbReference type="PIRNR" id="PIRNR005567"/>
    </source>
</evidence>
<feature type="domain" description="COPA/B second beta-propeller" evidence="15">
    <location>
        <begin position="320"/>
        <end position="583"/>
    </location>
</feature>
<evidence type="ECO:0000256" key="7">
    <source>
        <dbReference type="ARBA" id="ARBA00022892"/>
    </source>
</evidence>
<dbReference type="GO" id="GO:0006891">
    <property type="term" value="P:intra-Golgi vesicle-mediated transport"/>
    <property type="evidence" value="ECO:0007669"/>
    <property type="project" value="TreeGrafter"/>
</dbReference>
<keyword evidence="3 13" id="KW-0813">Transport</keyword>
<evidence type="ECO:0000256" key="14">
    <source>
        <dbReference type="PROSITE-ProRule" id="PRU00221"/>
    </source>
</evidence>
<evidence type="ECO:0000256" key="9">
    <source>
        <dbReference type="ARBA" id="ARBA00023034"/>
    </source>
</evidence>
<dbReference type="PROSITE" id="PS50082">
    <property type="entry name" value="WD_REPEATS_2"/>
    <property type="match status" value="5"/>
</dbReference>
<evidence type="ECO:0000259" key="15">
    <source>
        <dbReference type="Pfam" id="PF04053"/>
    </source>
</evidence>
<dbReference type="Pfam" id="PF23953">
    <property type="entry name" value="TPR_COPA_B"/>
    <property type="match status" value="1"/>
</dbReference>
<dbReference type="Pfam" id="PF00400">
    <property type="entry name" value="WD40"/>
    <property type="match status" value="5"/>
</dbReference>
<feature type="repeat" description="WD" evidence="14">
    <location>
        <begin position="225"/>
        <end position="266"/>
    </location>
</feature>
<dbReference type="Gene3D" id="1.25.40.470">
    <property type="match status" value="1"/>
</dbReference>
<dbReference type="PRINTS" id="PR00320">
    <property type="entry name" value="GPROTEINBRPT"/>
</dbReference>
<feature type="repeat" description="WD" evidence="14">
    <location>
        <begin position="138"/>
        <end position="172"/>
    </location>
</feature>
<keyword evidence="4 13" id="KW-0963">Cytoplasm</keyword>
<keyword evidence="9 13" id="KW-0333">Golgi apparatus</keyword>
<dbReference type="PIRSF" id="PIRSF005567">
    <property type="entry name" value="Coatomer_beta'_subunit"/>
    <property type="match status" value="1"/>
</dbReference>
<reference evidence="17" key="1">
    <citation type="submission" date="2021-01" db="EMBL/GenBank/DDBJ databases">
        <authorList>
            <person name="Corre E."/>
            <person name="Pelletier E."/>
            <person name="Niang G."/>
            <person name="Scheremetjew M."/>
            <person name="Finn R."/>
            <person name="Kale V."/>
            <person name="Holt S."/>
            <person name="Cochrane G."/>
            <person name="Meng A."/>
            <person name="Brown T."/>
            <person name="Cohen L."/>
        </authorList>
    </citation>
    <scope>NUCLEOTIDE SEQUENCE</scope>
    <source>
        <strain evidence="17">CCMP1756</strain>
    </source>
</reference>
<keyword evidence="5 14" id="KW-0853">WD repeat</keyword>
<evidence type="ECO:0000256" key="1">
    <source>
        <dbReference type="ARBA" id="ARBA00004347"/>
    </source>
</evidence>
<dbReference type="EMBL" id="HBIW01004697">
    <property type="protein sequence ID" value="CAE0688387.1"/>
    <property type="molecule type" value="Transcribed_RNA"/>
</dbReference>
<comment type="function">
    <text evidence="12 13">The coatomer is a cytosolic protein complex that binds to dilysine motifs and reversibly associates with Golgi non-clathrin-coated vesicles, which further mediate biosynthetic protein transport from the ER, via the Golgi up to the trans Golgi network. Coatomer complex is required for budding from Golgi membranes, and is essential for the retrograde Golgi-to-ER transport of dilysine-tagged proteins.</text>
</comment>
<dbReference type="PANTHER" id="PTHR19876">
    <property type="entry name" value="COATOMER"/>
    <property type="match status" value="1"/>
</dbReference>
<keyword evidence="6" id="KW-0677">Repeat</keyword>
<feature type="repeat" description="WD" evidence="14">
    <location>
        <begin position="181"/>
        <end position="224"/>
    </location>
</feature>
<dbReference type="GO" id="GO:0006888">
    <property type="term" value="P:endoplasmic reticulum to Golgi vesicle-mediated transport"/>
    <property type="evidence" value="ECO:0007669"/>
    <property type="project" value="TreeGrafter"/>
</dbReference>
<dbReference type="AlphaFoldDB" id="A0A7S3ZMY1"/>
<dbReference type="GO" id="GO:0006886">
    <property type="term" value="P:intracellular protein transport"/>
    <property type="evidence" value="ECO:0007669"/>
    <property type="project" value="UniProtKB-UniRule"/>
</dbReference>
<dbReference type="InterPro" id="IPR001680">
    <property type="entry name" value="WD40_rpt"/>
</dbReference>
<proteinExistence type="inferred from homology"/>
<dbReference type="CDD" id="cd22947">
    <property type="entry name" value="Coatomer_WDAD_beta-like"/>
    <property type="match status" value="1"/>
</dbReference>
<dbReference type="GO" id="GO:0030126">
    <property type="term" value="C:COPI vesicle coat"/>
    <property type="evidence" value="ECO:0007669"/>
    <property type="project" value="TreeGrafter"/>
</dbReference>
<comment type="similarity">
    <text evidence="2 13">Belongs to the WD repeat COPB2 family.</text>
</comment>
<comment type="subcellular location">
    <subcellularLocation>
        <location evidence="1 13">Cytoplasmic vesicle</location>
        <location evidence="1 13">COPI-coated vesicle membrane</location>
        <topology evidence="1 13">Peripheral membrane protein</topology>
        <orientation evidence="1 13">Cytoplasmic side</orientation>
    </subcellularLocation>
    <subcellularLocation>
        <location evidence="13">Golgi apparatus membrane</location>
        <topology evidence="13">Peripheral membrane protein</topology>
        <orientation evidence="13">Cytoplasmic side</orientation>
    </subcellularLocation>
    <text evidence="13">The coatomer is cytoplasmic or polymerized on the cytoplasmic side of the Golgi, as well as on the vesicles/buds originating from it.</text>
</comment>